<sequence>MKSHVSMEQKVCLICRQTYDTNAILLDTKMQARFERHTVTGPGQCDECIEMNDKGYVALVGASNPTSDTLKPSAAIYTGEVCWLKRHAAEQIIDTDLTGFNFVYIEPDAVTKLKEVFKEARVNGSGP</sequence>
<name>A0A0F9LYF3_9ZZZZ</name>
<evidence type="ECO:0000313" key="1">
    <source>
        <dbReference type="EMBL" id="KKM69365.1"/>
    </source>
</evidence>
<gene>
    <name evidence="1" type="ORF">LCGC14_1451620</name>
</gene>
<dbReference type="AlphaFoldDB" id="A0A0F9LYF3"/>
<proteinExistence type="predicted"/>
<protein>
    <submittedName>
        <fullName evidence="1">Uncharacterized protein</fullName>
    </submittedName>
</protein>
<reference evidence="1" key="1">
    <citation type="journal article" date="2015" name="Nature">
        <title>Complex archaea that bridge the gap between prokaryotes and eukaryotes.</title>
        <authorList>
            <person name="Spang A."/>
            <person name="Saw J.H."/>
            <person name="Jorgensen S.L."/>
            <person name="Zaremba-Niedzwiedzka K."/>
            <person name="Martijn J."/>
            <person name="Lind A.E."/>
            <person name="van Eijk R."/>
            <person name="Schleper C."/>
            <person name="Guy L."/>
            <person name="Ettema T.J."/>
        </authorList>
    </citation>
    <scope>NUCLEOTIDE SEQUENCE</scope>
</reference>
<organism evidence="1">
    <name type="scientific">marine sediment metagenome</name>
    <dbReference type="NCBI Taxonomy" id="412755"/>
    <lineage>
        <taxon>unclassified sequences</taxon>
        <taxon>metagenomes</taxon>
        <taxon>ecological metagenomes</taxon>
    </lineage>
</organism>
<accession>A0A0F9LYF3</accession>
<comment type="caution">
    <text evidence="1">The sequence shown here is derived from an EMBL/GenBank/DDBJ whole genome shotgun (WGS) entry which is preliminary data.</text>
</comment>
<dbReference type="EMBL" id="LAZR01010003">
    <property type="protein sequence ID" value="KKM69365.1"/>
    <property type="molecule type" value="Genomic_DNA"/>
</dbReference>